<reference evidence="1" key="1">
    <citation type="journal article" date="2015" name="Proc. Natl. Acad. Sci. U.S.A.">
        <title>Networks of energetic and metabolic interactions define dynamics in microbial communities.</title>
        <authorList>
            <person name="Embree M."/>
            <person name="Liu J.K."/>
            <person name="Al-Bassam M.M."/>
            <person name="Zengler K."/>
        </authorList>
    </citation>
    <scope>NUCLEOTIDE SEQUENCE</scope>
</reference>
<proteinExistence type="predicted"/>
<comment type="caution">
    <text evidence="1">The sequence shown here is derived from an EMBL/GenBank/DDBJ whole genome shotgun (WGS) entry which is preliminary data.</text>
</comment>
<protein>
    <submittedName>
        <fullName evidence="1">Uncharacterized protein</fullName>
    </submittedName>
</protein>
<evidence type="ECO:0000313" key="1">
    <source>
        <dbReference type="EMBL" id="KUG14073.1"/>
    </source>
</evidence>
<organism evidence="1">
    <name type="scientific">hydrocarbon metagenome</name>
    <dbReference type="NCBI Taxonomy" id="938273"/>
    <lineage>
        <taxon>unclassified sequences</taxon>
        <taxon>metagenomes</taxon>
        <taxon>ecological metagenomes</taxon>
    </lineage>
</organism>
<gene>
    <name evidence="1" type="ORF">ASZ90_016284</name>
</gene>
<dbReference type="AlphaFoldDB" id="A0A0W8EZV3"/>
<accession>A0A0W8EZV3</accession>
<dbReference type="EMBL" id="LNQE01001705">
    <property type="protein sequence ID" value="KUG14073.1"/>
    <property type="molecule type" value="Genomic_DNA"/>
</dbReference>
<sequence length="124" mass="13229">MIRKIALCALLVLVIVPALALAAGPQGQGAGTGIQLRDCLQARQQDAGEEARNEQVRTCLMQGTGTGEGQELRQMVRNRISGQDGLQVRNMTGIGQQVREHAGLMNQSRLQDGSCGACLRSRSS</sequence>
<name>A0A0W8EZV3_9ZZZZ</name>